<dbReference type="AlphaFoldDB" id="G0UT14"/>
<protein>
    <submittedName>
        <fullName evidence="1">Uncharacterized protein TCIL3000_8_7560</fullName>
    </submittedName>
</protein>
<reference evidence="1" key="1">
    <citation type="journal article" date="2012" name="Proc. Natl. Acad. Sci. U.S.A.">
        <title>Antigenic diversity is generated by distinct evolutionary mechanisms in African trypanosome species.</title>
        <authorList>
            <person name="Jackson A.P."/>
            <person name="Berry A."/>
            <person name="Aslett M."/>
            <person name="Allison H.C."/>
            <person name="Burton P."/>
            <person name="Vavrova-Anderson J."/>
            <person name="Brown R."/>
            <person name="Browne H."/>
            <person name="Corton N."/>
            <person name="Hauser H."/>
            <person name="Gamble J."/>
            <person name="Gilderthorp R."/>
            <person name="Marcello L."/>
            <person name="McQuillan J."/>
            <person name="Otto T.D."/>
            <person name="Quail M.A."/>
            <person name="Sanders M.J."/>
            <person name="van Tonder A."/>
            <person name="Ginger M.L."/>
            <person name="Field M.C."/>
            <person name="Barry J.D."/>
            <person name="Hertz-Fowler C."/>
            <person name="Berriman M."/>
        </authorList>
    </citation>
    <scope>NUCLEOTIDE SEQUENCE</scope>
    <source>
        <strain evidence="1">IL3000</strain>
    </source>
</reference>
<accession>G0UT14</accession>
<sequence>MKRFAPSVVALIGSESREIAFSSWLGSAVRRNVSSSTSTYCGWFSALNMAELSRLCKTLPVHNSREHQVACDVVRDAYLKRSHENCSISEKEAVAYLLKHCCIPSESWWLSLMLLCHWRKLQESKLSTGSHKKDLTLFPPGMSPTAAAQLMRSLSLFKGRWVDTLSLYEGVAHSSTGFGELSTVATKGNGSNNAGDQRKLRWMRHAVLTALLEAGRWSESLHFYQHMLYQHDAPSHICTGYLVQRLGGVGRWEEVCNIFELNLRILHGIRHRDSRSDAARKSTHCLTHAVSQETTPRRRSEWGTMFSMALDAVSRTCRQPQVAQRMFNEACTVNAGGALFQWDGNFLSAAQALPGENERNNMLHRARTSNQLDYFKLVRGLNFHGKWLDALDVFAEAVEMKQLSRKEVGRCRLNIFYASDVTNIQLVLARLQKLCMQKMDSLRLNDSEIECIFAKQCSMATQGTASNSLVTYAARPHWSFCIEILSKNYPDFLEGRRNHLPVTKLRRLPTSQMISMLLRTSMPWLIALRLLTLSVDLGMSVDREVVKNADSSRSVALMVNHVADITYSQGRWRLAVDVLNKMSRKQLISPSVKMLEYIPIDLLKLGVGTTEHALLKVEDKVLYHFLHTIANWSRALAIVCAVIEQRNGFDEPLASLPASVHCEALKMLRRCSPHNGWILSLRYFSHVLPDAQLSGVCKKKHIYRSQQWYPQSNELMGAVYSIMYEVLLNILALPSSEFDTHKEMVCLRLLDTIMSFCRGRIPAHMLLPNQMDRLLPRSLSSLEDMPNIKTRLRIGLRLVRCVIEMCSDTSGVSVTLHSKEHLLTLTVMLHELQKLLCRVAEHRCHLMETSRDYKPSQSEWALQVGAKLLSGQKKLEISATETGLLWRTSLELLLRQCQWCGVSTMTSGTLKLVYQTCASAGKQWKAALLATEYLLREQRQQQQVVAQNPVVPDHCSLFCSLFGWEKALGFWCTHFPQRTLGEVVAYPKGAEYCMNFIQL</sequence>
<organism evidence="1">
    <name type="scientific">Trypanosoma congolense (strain IL3000)</name>
    <dbReference type="NCBI Taxonomy" id="1068625"/>
    <lineage>
        <taxon>Eukaryota</taxon>
        <taxon>Discoba</taxon>
        <taxon>Euglenozoa</taxon>
        <taxon>Kinetoplastea</taxon>
        <taxon>Metakinetoplastina</taxon>
        <taxon>Trypanosomatida</taxon>
        <taxon>Trypanosomatidae</taxon>
        <taxon>Trypanosoma</taxon>
        <taxon>Nannomonas</taxon>
    </lineage>
</organism>
<name>G0UT14_TRYCI</name>
<proteinExistence type="predicted"/>
<evidence type="ECO:0000313" key="1">
    <source>
        <dbReference type="EMBL" id="CCC92527.1"/>
    </source>
</evidence>
<dbReference type="EMBL" id="HE575321">
    <property type="protein sequence ID" value="CCC92527.1"/>
    <property type="molecule type" value="Genomic_DNA"/>
</dbReference>
<dbReference type="VEuPathDB" id="TriTrypDB:TcIL3000_8_7560"/>
<gene>
    <name evidence="1" type="ORF">TCIL3000_8_7560</name>
</gene>